<dbReference type="PANTHER" id="PTHR45036">
    <property type="entry name" value="METHYLTRANSFERASE LIKE 7B"/>
    <property type="match status" value="1"/>
</dbReference>
<dbReference type="InterPro" id="IPR052356">
    <property type="entry name" value="Thiol_S-MT"/>
</dbReference>
<dbReference type="CDD" id="cd02440">
    <property type="entry name" value="AdoMet_MTases"/>
    <property type="match status" value="1"/>
</dbReference>
<dbReference type="Gene3D" id="3.40.50.150">
    <property type="entry name" value="Vaccinia Virus protein VP39"/>
    <property type="match status" value="1"/>
</dbReference>
<feature type="domain" description="Methyltransferase type 11" evidence="4">
    <location>
        <begin position="41"/>
        <end position="135"/>
    </location>
</feature>
<evidence type="ECO:0000313" key="6">
    <source>
        <dbReference type="Proteomes" id="UP001500945"/>
    </source>
</evidence>
<name>A0ABP8K243_9MICO</name>
<dbReference type="InterPro" id="IPR013216">
    <property type="entry name" value="Methyltransf_11"/>
</dbReference>
<dbReference type="SUPFAM" id="SSF53335">
    <property type="entry name" value="S-adenosyl-L-methionine-dependent methyltransferases"/>
    <property type="match status" value="1"/>
</dbReference>
<dbReference type="Proteomes" id="UP001500945">
    <property type="component" value="Unassembled WGS sequence"/>
</dbReference>
<evidence type="ECO:0000313" key="5">
    <source>
        <dbReference type="EMBL" id="GAA4399349.1"/>
    </source>
</evidence>
<dbReference type="InterPro" id="IPR023576">
    <property type="entry name" value="UbiE/COQ5_MeTrFase_CS"/>
</dbReference>
<dbReference type="GO" id="GO:0008168">
    <property type="term" value="F:methyltransferase activity"/>
    <property type="evidence" value="ECO:0007669"/>
    <property type="project" value="UniProtKB-KW"/>
</dbReference>
<gene>
    <name evidence="5" type="ORF">GCM10023168_06520</name>
</gene>
<protein>
    <submittedName>
        <fullName evidence="5">Class I SAM-dependent methyltransferase</fullName>
    </submittedName>
</protein>
<keyword evidence="2" id="KW-0808">Transferase</keyword>
<proteinExistence type="predicted"/>
<keyword evidence="3" id="KW-0949">S-adenosyl-L-methionine</keyword>
<reference evidence="6" key="1">
    <citation type="journal article" date="2019" name="Int. J. Syst. Evol. Microbiol.">
        <title>The Global Catalogue of Microorganisms (GCM) 10K type strain sequencing project: providing services to taxonomists for standard genome sequencing and annotation.</title>
        <authorList>
            <consortium name="The Broad Institute Genomics Platform"/>
            <consortium name="The Broad Institute Genome Sequencing Center for Infectious Disease"/>
            <person name="Wu L."/>
            <person name="Ma J."/>
        </authorList>
    </citation>
    <scope>NUCLEOTIDE SEQUENCE [LARGE SCALE GENOMIC DNA]</scope>
    <source>
        <strain evidence="6">JCM 17809</strain>
    </source>
</reference>
<evidence type="ECO:0000256" key="1">
    <source>
        <dbReference type="ARBA" id="ARBA00022603"/>
    </source>
</evidence>
<evidence type="ECO:0000256" key="2">
    <source>
        <dbReference type="ARBA" id="ARBA00022679"/>
    </source>
</evidence>
<keyword evidence="6" id="KW-1185">Reference proteome</keyword>
<dbReference type="EMBL" id="BAABGM010000003">
    <property type="protein sequence ID" value="GAA4399349.1"/>
    <property type="molecule type" value="Genomic_DNA"/>
</dbReference>
<evidence type="ECO:0000256" key="3">
    <source>
        <dbReference type="ARBA" id="ARBA00022691"/>
    </source>
</evidence>
<organism evidence="5 6">
    <name type="scientific">Fodinibacter luteus</name>
    <dbReference type="NCBI Taxonomy" id="552064"/>
    <lineage>
        <taxon>Bacteria</taxon>
        <taxon>Bacillati</taxon>
        <taxon>Actinomycetota</taxon>
        <taxon>Actinomycetes</taxon>
        <taxon>Micrococcales</taxon>
        <taxon>Intrasporangiaceae</taxon>
        <taxon>Fodinibacter (ex Wang et al. 2009)</taxon>
    </lineage>
</organism>
<dbReference type="InterPro" id="IPR029063">
    <property type="entry name" value="SAM-dependent_MTases_sf"/>
</dbReference>
<dbReference type="RefSeq" id="WP_345202205.1">
    <property type="nucleotide sequence ID" value="NZ_BAABGM010000003.1"/>
</dbReference>
<evidence type="ECO:0000259" key="4">
    <source>
        <dbReference type="Pfam" id="PF08241"/>
    </source>
</evidence>
<dbReference type="GO" id="GO:0032259">
    <property type="term" value="P:methylation"/>
    <property type="evidence" value="ECO:0007669"/>
    <property type="project" value="UniProtKB-KW"/>
</dbReference>
<keyword evidence="1 5" id="KW-0489">Methyltransferase</keyword>
<dbReference type="Pfam" id="PF08241">
    <property type="entry name" value="Methyltransf_11"/>
    <property type="match status" value="1"/>
</dbReference>
<accession>A0ABP8K243</accession>
<sequence>MGVLHWWDEQVLPRLVDAVLADATAGPWRTTVCGGATGEVLEIGFASGRNLPFYPPTVTRVLAVEPADVAWGRAQPRVTASGMPVERVGLDGASLPLPDASVDTVVSTWTLCTVPEVEQALTEARRVLRPGGALRFVEHSLAQVGAVAGVQRRIQPVWGPVSGGCHVDRDIAGLMREAGYRVELTHDGFIQGGAAKPWSWFVTGVAVPA</sequence>
<comment type="caution">
    <text evidence="5">The sequence shown here is derived from an EMBL/GenBank/DDBJ whole genome shotgun (WGS) entry which is preliminary data.</text>
</comment>
<dbReference type="PANTHER" id="PTHR45036:SF1">
    <property type="entry name" value="METHYLTRANSFERASE LIKE 7A"/>
    <property type="match status" value="1"/>
</dbReference>
<dbReference type="PROSITE" id="PS01184">
    <property type="entry name" value="UBIE_2"/>
    <property type="match status" value="1"/>
</dbReference>